<evidence type="ECO:0000256" key="4">
    <source>
        <dbReference type="ARBA" id="ARBA00022475"/>
    </source>
</evidence>
<keyword evidence="5 8" id="KW-0812">Transmembrane</keyword>
<dbReference type="RefSeq" id="WP_013019727.1">
    <property type="nucleotide sequence ID" value="NC_013947.1"/>
</dbReference>
<evidence type="ECO:0000313" key="9">
    <source>
        <dbReference type="EMBL" id="ADD44156.1"/>
    </source>
</evidence>
<evidence type="ECO:0000256" key="8">
    <source>
        <dbReference type="SAM" id="Phobius"/>
    </source>
</evidence>
<feature type="transmembrane region" description="Helical" evidence="8">
    <location>
        <begin position="318"/>
        <end position="336"/>
    </location>
</feature>
<dbReference type="GO" id="GO:0005886">
    <property type="term" value="C:plasma membrane"/>
    <property type="evidence" value="ECO:0007669"/>
    <property type="project" value="UniProtKB-SubCell"/>
</dbReference>
<keyword evidence="6 8" id="KW-1133">Transmembrane helix</keyword>
<feature type="transmembrane region" description="Helical" evidence="8">
    <location>
        <begin position="70"/>
        <end position="90"/>
    </location>
</feature>
<organism evidence="9 10">
    <name type="scientific">Stackebrandtia nassauensis (strain DSM 44728 / CIP 108903 / NRRL B-16338 / NBRC 102104 / LLR-40K-21)</name>
    <dbReference type="NCBI Taxonomy" id="446470"/>
    <lineage>
        <taxon>Bacteria</taxon>
        <taxon>Bacillati</taxon>
        <taxon>Actinomycetota</taxon>
        <taxon>Actinomycetes</taxon>
        <taxon>Glycomycetales</taxon>
        <taxon>Glycomycetaceae</taxon>
        <taxon>Stackebrandtia</taxon>
    </lineage>
</organism>
<dbReference type="KEGG" id="sna:Snas_4511"/>
<dbReference type="InterPro" id="IPR000522">
    <property type="entry name" value="ABC_transptr_permease_BtuC"/>
</dbReference>
<dbReference type="HOGENOM" id="CLU_013016_1_0_11"/>
<feature type="transmembrane region" description="Helical" evidence="8">
    <location>
        <begin position="289"/>
        <end position="311"/>
    </location>
</feature>
<dbReference type="eggNOG" id="COG0609">
    <property type="taxonomic scope" value="Bacteria"/>
</dbReference>
<dbReference type="PANTHER" id="PTHR30472:SF1">
    <property type="entry name" value="FE(3+) DICITRATE TRANSPORT SYSTEM PERMEASE PROTEIN FECC-RELATED"/>
    <property type="match status" value="1"/>
</dbReference>
<comment type="subcellular location">
    <subcellularLocation>
        <location evidence="1">Cell membrane</location>
        <topology evidence="1">Multi-pass membrane protein</topology>
    </subcellularLocation>
</comment>
<feature type="transmembrane region" description="Helical" evidence="8">
    <location>
        <begin position="203"/>
        <end position="225"/>
    </location>
</feature>
<evidence type="ECO:0000313" key="10">
    <source>
        <dbReference type="Proteomes" id="UP000000844"/>
    </source>
</evidence>
<dbReference type="InterPro" id="IPR037294">
    <property type="entry name" value="ABC_BtuC-like"/>
</dbReference>
<keyword evidence="10" id="KW-1185">Reference proteome</keyword>
<feature type="transmembrane region" description="Helical" evidence="8">
    <location>
        <begin position="102"/>
        <end position="123"/>
    </location>
</feature>
<dbReference type="Gene3D" id="1.10.3470.10">
    <property type="entry name" value="ABC transporter involved in vitamin B12 uptake, BtuC"/>
    <property type="match status" value="1"/>
</dbReference>
<dbReference type="GO" id="GO:0022857">
    <property type="term" value="F:transmembrane transporter activity"/>
    <property type="evidence" value="ECO:0007669"/>
    <property type="project" value="InterPro"/>
</dbReference>
<dbReference type="OrthoDB" id="3474671at2"/>
<name>D3Q5A7_STANL</name>
<dbReference type="SUPFAM" id="SSF81345">
    <property type="entry name" value="ABC transporter involved in vitamin B12 uptake, BtuC"/>
    <property type="match status" value="1"/>
</dbReference>
<dbReference type="STRING" id="446470.Snas_4511"/>
<feature type="transmembrane region" description="Helical" evidence="8">
    <location>
        <begin position="158"/>
        <end position="178"/>
    </location>
</feature>
<keyword evidence="7 8" id="KW-0472">Membrane</keyword>
<evidence type="ECO:0000256" key="6">
    <source>
        <dbReference type="ARBA" id="ARBA00022989"/>
    </source>
</evidence>
<feature type="transmembrane region" description="Helical" evidence="8">
    <location>
        <begin position="12"/>
        <end position="35"/>
    </location>
</feature>
<reference evidence="9 10" key="1">
    <citation type="journal article" date="2009" name="Stand. Genomic Sci.">
        <title>Complete genome sequence of Stackebrandtia nassauensis type strain (LLR-40K-21).</title>
        <authorList>
            <person name="Munk C."/>
            <person name="Lapidus A."/>
            <person name="Copeland A."/>
            <person name="Jando M."/>
            <person name="Mayilraj S."/>
            <person name="Glavina Del Rio T."/>
            <person name="Nolan M."/>
            <person name="Chen F."/>
            <person name="Lucas S."/>
            <person name="Tice H."/>
            <person name="Cheng J.F."/>
            <person name="Han C."/>
            <person name="Detter J.C."/>
            <person name="Bruce D."/>
            <person name="Goodwin L."/>
            <person name="Chain P."/>
            <person name="Pitluck S."/>
            <person name="Goker M."/>
            <person name="Ovchinikova G."/>
            <person name="Pati A."/>
            <person name="Ivanova N."/>
            <person name="Mavromatis K."/>
            <person name="Chen A."/>
            <person name="Palaniappan K."/>
            <person name="Land M."/>
            <person name="Hauser L."/>
            <person name="Chang Y.J."/>
            <person name="Jeffries C.D."/>
            <person name="Bristow J."/>
            <person name="Eisen J.A."/>
            <person name="Markowitz V."/>
            <person name="Hugenholtz P."/>
            <person name="Kyrpides N.C."/>
            <person name="Klenk H.P."/>
        </authorList>
    </citation>
    <scope>NUCLEOTIDE SEQUENCE [LARGE SCALE GENOMIC DNA]</scope>
    <source>
        <strain evidence="10">DSM 44728 / CIP 108903 / NRRL B-16338 / NBRC 102104 / LLR-40K-21</strain>
    </source>
</reference>
<dbReference type="Proteomes" id="UP000000844">
    <property type="component" value="Chromosome"/>
</dbReference>
<keyword evidence="3" id="KW-0813">Transport</keyword>
<evidence type="ECO:0000256" key="2">
    <source>
        <dbReference type="ARBA" id="ARBA00007935"/>
    </source>
</evidence>
<feature type="transmembrane region" description="Helical" evidence="8">
    <location>
        <begin position="129"/>
        <end position="151"/>
    </location>
</feature>
<evidence type="ECO:0000256" key="1">
    <source>
        <dbReference type="ARBA" id="ARBA00004651"/>
    </source>
</evidence>
<dbReference type="PANTHER" id="PTHR30472">
    <property type="entry name" value="FERRIC ENTEROBACTIN TRANSPORT SYSTEM PERMEASE PROTEIN"/>
    <property type="match status" value="1"/>
</dbReference>
<evidence type="ECO:0000256" key="3">
    <source>
        <dbReference type="ARBA" id="ARBA00022448"/>
    </source>
</evidence>
<dbReference type="CDD" id="cd06550">
    <property type="entry name" value="TM_ABC_iron-siderophores_like"/>
    <property type="match status" value="1"/>
</dbReference>
<feature type="transmembrane region" description="Helical" evidence="8">
    <location>
        <begin position="246"/>
        <end position="269"/>
    </location>
</feature>
<keyword evidence="4" id="KW-1003">Cell membrane</keyword>
<proteinExistence type="inferred from homology"/>
<dbReference type="EMBL" id="CP001778">
    <property type="protein sequence ID" value="ADD44156.1"/>
    <property type="molecule type" value="Genomic_DNA"/>
</dbReference>
<evidence type="ECO:0000256" key="5">
    <source>
        <dbReference type="ARBA" id="ARBA00022692"/>
    </source>
</evidence>
<accession>D3Q5A7</accession>
<evidence type="ECO:0000256" key="7">
    <source>
        <dbReference type="ARBA" id="ARBA00023136"/>
    </source>
</evidence>
<protein>
    <submittedName>
        <fullName evidence="9">Transport system permease protein</fullName>
    </submittedName>
</protein>
<dbReference type="AlphaFoldDB" id="D3Q5A7"/>
<sequence length="349" mass="35091">MFRSAAGSRPRPSPLVAAFAIAVILCGLMVASLLVGGGDVGVGRSLAFLLGDTGARADEHLAMVVTQLRFPRTIVAIITGISLGIAGCVLQTVTRNPLAETGLLGVNAGAALAVVAGISLLAADTAPALLGLALCGALAASAVVLLVASGAKLSPLRLVLAGVALSATFRGATSYLLMSDGAAYDRYRFWVLGSLSGVDLVQVYWVLPAVAGGLLLVLLLIRPLAALSLGDDIAAGLGHRPRRTRILAAAAVTLLTGASVALCGPIAFLGLLAPHLARSLTGPNLARQLLLSGVFGAGIMIAADVAARVVIAPYEAPVSVLLAVIGGPVLILIVRSRRILTLRVPGGAA</sequence>
<dbReference type="GO" id="GO:0033214">
    <property type="term" value="P:siderophore-iron import into cell"/>
    <property type="evidence" value="ECO:0007669"/>
    <property type="project" value="TreeGrafter"/>
</dbReference>
<gene>
    <name evidence="9" type="ordered locus">Snas_4511</name>
</gene>
<dbReference type="Pfam" id="PF01032">
    <property type="entry name" value="FecCD"/>
    <property type="match status" value="1"/>
</dbReference>
<comment type="similarity">
    <text evidence="2">Belongs to the binding-protein-dependent transport system permease family. FecCD subfamily.</text>
</comment>